<organism evidence="1 2">
    <name type="scientific">Draconibacterium sediminis</name>
    <dbReference type="NCBI Taxonomy" id="1544798"/>
    <lineage>
        <taxon>Bacteria</taxon>
        <taxon>Pseudomonadati</taxon>
        <taxon>Bacteroidota</taxon>
        <taxon>Bacteroidia</taxon>
        <taxon>Marinilabiliales</taxon>
        <taxon>Prolixibacteraceae</taxon>
        <taxon>Draconibacterium</taxon>
    </lineage>
</organism>
<sequence length="67" mass="7847">MKEEVSESSIRLRAMIEQAIADHKITRDDYDKIINIATEDGYIDKHEKALLSQLQQMIEDRLVKFVI</sequence>
<evidence type="ECO:0000313" key="2">
    <source>
        <dbReference type="Proteomes" id="UP000032544"/>
    </source>
</evidence>
<protein>
    <submittedName>
        <fullName evidence="1">Uncharacterized protein</fullName>
    </submittedName>
</protein>
<dbReference type="STRING" id="1544798.LH29_17765"/>
<proteinExistence type="predicted"/>
<dbReference type="OrthoDB" id="1122614at2"/>
<keyword evidence="2" id="KW-1185">Reference proteome</keyword>
<gene>
    <name evidence="1" type="ORF">LH29_17765</name>
</gene>
<comment type="caution">
    <text evidence="1">The sequence shown here is derived from an EMBL/GenBank/DDBJ whole genome shotgun (WGS) entry which is preliminary data.</text>
</comment>
<dbReference type="AlphaFoldDB" id="A0A0D8J6M5"/>
<dbReference type="EMBL" id="JRHC01000005">
    <property type="protein sequence ID" value="KJF42419.1"/>
    <property type="molecule type" value="Genomic_DNA"/>
</dbReference>
<accession>A0A0D8J6M5</accession>
<dbReference type="Proteomes" id="UP000032544">
    <property type="component" value="Unassembled WGS sequence"/>
</dbReference>
<evidence type="ECO:0000313" key="1">
    <source>
        <dbReference type="EMBL" id="KJF42419.1"/>
    </source>
</evidence>
<reference evidence="1 2" key="1">
    <citation type="submission" date="2014-09" db="EMBL/GenBank/DDBJ databases">
        <title>Draft Genome Sequence of Draconibacterium sp. JN14CK-3.</title>
        <authorList>
            <person name="Dong C."/>
            <person name="Lai Q."/>
            <person name="Shao Z."/>
        </authorList>
    </citation>
    <scope>NUCLEOTIDE SEQUENCE [LARGE SCALE GENOMIC DNA]</scope>
    <source>
        <strain evidence="1 2">JN14CK-3</strain>
    </source>
</reference>
<name>A0A0D8J6M5_9BACT</name>